<dbReference type="EMBL" id="JAYGHX010000002">
    <property type="protein sequence ID" value="MEA5390760.1"/>
    <property type="molecule type" value="Genomic_DNA"/>
</dbReference>
<protein>
    <recommendedName>
        <fullName evidence="4">Alkaline proteinase inhibitor/ Outer membrane lipoprotein Omp19 domain-containing protein</fullName>
    </recommendedName>
</protein>
<feature type="signal peptide" evidence="1">
    <location>
        <begin position="1"/>
        <end position="21"/>
    </location>
</feature>
<reference evidence="2 3" key="1">
    <citation type="submission" date="2023-12" db="EMBL/GenBank/DDBJ databases">
        <title>Baltic Sea Cyanobacteria.</title>
        <authorList>
            <person name="Delbaje E."/>
            <person name="Fewer D.P."/>
            <person name="Shishido T.K."/>
        </authorList>
    </citation>
    <scope>NUCLEOTIDE SEQUENCE [LARGE SCALE GENOMIC DNA]</scope>
    <source>
        <strain evidence="2 3">UHCC 0139</strain>
    </source>
</reference>
<keyword evidence="3" id="KW-1185">Reference proteome</keyword>
<comment type="caution">
    <text evidence="2">The sequence shown here is derived from an EMBL/GenBank/DDBJ whole genome shotgun (WGS) entry which is preliminary data.</text>
</comment>
<evidence type="ECO:0000313" key="3">
    <source>
        <dbReference type="Proteomes" id="UP001304461"/>
    </source>
</evidence>
<dbReference type="Proteomes" id="UP001304461">
    <property type="component" value="Unassembled WGS sequence"/>
</dbReference>
<feature type="chain" id="PRO_5046119066" description="Alkaline proteinase inhibitor/ Outer membrane lipoprotein Omp19 domain-containing protein" evidence="1">
    <location>
        <begin position="22"/>
        <end position="131"/>
    </location>
</feature>
<name>A0ABU5RSL9_9CYAN</name>
<organism evidence="2 3">
    <name type="scientific">Cyanobium gracile UHCC 0139</name>
    <dbReference type="NCBI Taxonomy" id="3110308"/>
    <lineage>
        <taxon>Bacteria</taxon>
        <taxon>Bacillati</taxon>
        <taxon>Cyanobacteriota</taxon>
        <taxon>Cyanophyceae</taxon>
        <taxon>Synechococcales</taxon>
        <taxon>Prochlorococcaceae</taxon>
        <taxon>Cyanobium</taxon>
    </lineage>
</organism>
<evidence type="ECO:0008006" key="4">
    <source>
        <dbReference type="Google" id="ProtNLM"/>
    </source>
</evidence>
<keyword evidence="1" id="KW-0732">Signal</keyword>
<sequence length="131" mass="13862">MRCQLLSAAMALALGATPSWAAPATPPCEAALGTWDYVAPSKPGRAVVTKLADGRHHLVWIVSEPGATVAGAWEASCEGSRRTWRVLFPSDPGIAGLKVVEEFEVDGDAIRFWLLGPDGKRGPMGGARRLP</sequence>
<evidence type="ECO:0000313" key="2">
    <source>
        <dbReference type="EMBL" id="MEA5390760.1"/>
    </source>
</evidence>
<dbReference type="RefSeq" id="WP_323304826.1">
    <property type="nucleotide sequence ID" value="NZ_JAYGHX010000002.1"/>
</dbReference>
<proteinExistence type="predicted"/>
<gene>
    <name evidence="2" type="ORF">VB738_05730</name>
</gene>
<evidence type="ECO:0000256" key="1">
    <source>
        <dbReference type="SAM" id="SignalP"/>
    </source>
</evidence>
<accession>A0ABU5RSL9</accession>